<evidence type="ECO:0000313" key="4">
    <source>
        <dbReference type="Proteomes" id="UP000324973"/>
    </source>
</evidence>
<reference evidence="3 4" key="1">
    <citation type="submission" date="2019-08" db="EMBL/GenBank/DDBJ databases">
        <title>Luteimonas viscosus sp. nov., isolated from soil of a sunflower field.</title>
        <authorList>
            <person name="Jianli Z."/>
            <person name="Ying Z."/>
        </authorList>
    </citation>
    <scope>NUCLEOTIDE SEQUENCE [LARGE SCALE GENOMIC DNA]</scope>
    <source>
        <strain evidence="3 4">XBU10</strain>
    </source>
</reference>
<protein>
    <submittedName>
        <fullName evidence="3">Polyketide cyclase</fullName>
    </submittedName>
</protein>
<keyword evidence="2" id="KW-1133">Transmembrane helix</keyword>
<dbReference type="SUPFAM" id="SSF55961">
    <property type="entry name" value="Bet v1-like"/>
    <property type="match status" value="1"/>
</dbReference>
<dbReference type="Proteomes" id="UP000324973">
    <property type="component" value="Unassembled WGS sequence"/>
</dbReference>
<dbReference type="AlphaFoldDB" id="A0A5D4XLN5"/>
<dbReference type="Gene3D" id="3.20.80.10">
    <property type="entry name" value="Regulatory factor, effector binding domain"/>
    <property type="match status" value="1"/>
</dbReference>
<evidence type="ECO:0000313" key="3">
    <source>
        <dbReference type="EMBL" id="TYT25479.1"/>
    </source>
</evidence>
<feature type="transmembrane region" description="Helical" evidence="2">
    <location>
        <begin position="7"/>
        <end position="25"/>
    </location>
</feature>
<keyword evidence="2" id="KW-0812">Transmembrane</keyword>
<dbReference type="RefSeq" id="WP_149102030.1">
    <property type="nucleotide sequence ID" value="NZ_VTFT01000001.1"/>
</dbReference>
<sequence length="395" mass="43764">MTRLLEILISMAIVAVLFVLVALFLPSSRTITEQIETNRRQAIVFDTLNSLRRFDDWNALPMRDPAVQLKLSGPDAGVGARLDYDSDARSLGQGSWEIVESDPDSRVLYSLENPDRGENKRMEFTLKPTGRGGRNIEITQRYSVEYGWNLLGRYAGMYVRGHVGEDMKLGLNKLASMLAAVPNVDYRADGVSLTNLGVVDRPAENLLSVSAGAIERNNEVIKESMKSNREWIKRTMDANDLEPAGPLRIVSTELGRENYTFDVVQPVRRKGGDDADGDEADADADADAAEEAGEEGEEADTPAVAEAPAVDEGELDVEIPDGAPVEYIRVEAGKAARGEYVGYMAELENVRNAVRAWALTHGYEVTDRPYEFYKNGIDEAFTENGEFEVFWTLKQ</sequence>
<comment type="caution">
    <text evidence="3">The sequence shown here is derived from an EMBL/GenBank/DDBJ whole genome shotgun (WGS) entry which is preliminary data.</text>
</comment>
<dbReference type="SUPFAM" id="SSF55136">
    <property type="entry name" value="Probable bacterial effector-binding domain"/>
    <property type="match status" value="1"/>
</dbReference>
<dbReference type="InterPro" id="IPR011256">
    <property type="entry name" value="Reg_factor_effector_dom_sf"/>
</dbReference>
<dbReference type="CDD" id="cd07818">
    <property type="entry name" value="SRPBCC_1"/>
    <property type="match status" value="1"/>
</dbReference>
<dbReference type="EMBL" id="VTFT01000001">
    <property type="protein sequence ID" value="TYT25479.1"/>
    <property type="molecule type" value="Genomic_DNA"/>
</dbReference>
<dbReference type="Gene3D" id="3.30.530.20">
    <property type="match status" value="1"/>
</dbReference>
<evidence type="ECO:0000256" key="1">
    <source>
        <dbReference type="SAM" id="MobiDB-lite"/>
    </source>
</evidence>
<feature type="region of interest" description="Disordered" evidence="1">
    <location>
        <begin position="265"/>
        <end position="304"/>
    </location>
</feature>
<keyword evidence="2" id="KW-0472">Membrane</keyword>
<accession>A0A5D4XLN5</accession>
<organism evidence="3 4">
    <name type="scientific">Luteimonas viscosa</name>
    <dbReference type="NCBI Taxonomy" id="1132694"/>
    <lineage>
        <taxon>Bacteria</taxon>
        <taxon>Pseudomonadati</taxon>
        <taxon>Pseudomonadota</taxon>
        <taxon>Gammaproteobacteria</taxon>
        <taxon>Lysobacterales</taxon>
        <taxon>Lysobacteraceae</taxon>
        <taxon>Luteimonas</taxon>
    </lineage>
</organism>
<evidence type="ECO:0000256" key="2">
    <source>
        <dbReference type="SAM" id="Phobius"/>
    </source>
</evidence>
<dbReference type="OrthoDB" id="5293446at2"/>
<feature type="compositionally biased region" description="Acidic residues" evidence="1">
    <location>
        <begin position="274"/>
        <end position="300"/>
    </location>
</feature>
<name>A0A5D4XLN5_9GAMM</name>
<gene>
    <name evidence="3" type="ORF">FZO89_03925</name>
</gene>
<proteinExistence type="predicted"/>
<keyword evidence="4" id="KW-1185">Reference proteome</keyword>
<dbReference type="InterPro" id="IPR023393">
    <property type="entry name" value="START-like_dom_sf"/>
</dbReference>